<dbReference type="AlphaFoldDB" id="A0A246JTM4"/>
<dbReference type="CDD" id="cd16926">
    <property type="entry name" value="HATPase_MutL-MLH-PMS-like"/>
    <property type="match status" value="1"/>
</dbReference>
<dbReference type="GO" id="GO:0140664">
    <property type="term" value="F:ATP-dependent DNA damage sensor activity"/>
    <property type="evidence" value="ECO:0007669"/>
    <property type="project" value="InterPro"/>
</dbReference>
<evidence type="ECO:0000256" key="3">
    <source>
        <dbReference type="ARBA" id="ARBA00022763"/>
    </source>
</evidence>
<dbReference type="PANTHER" id="PTHR10073">
    <property type="entry name" value="DNA MISMATCH REPAIR PROTEIN MLH, PMS, MUTL"/>
    <property type="match status" value="1"/>
</dbReference>
<dbReference type="GO" id="GO:0005524">
    <property type="term" value="F:ATP binding"/>
    <property type="evidence" value="ECO:0007669"/>
    <property type="project" value="InterPro"/>
</dbReference>
<dbReference type="InterPro" id="IPR002099">
    <property type="entry name" value="MutL/Mlh/PMS"/>
</dbReference>
<dbReference type="HAMAP" id="MF_00149">
    <property type="entry name" value="DNA_mis_repair"/>
    <property type="match status" value="1"/>
</dbReference>
<dbReference type="NCBIfam" id="TIGR00585">
    <property type="entry name" value="mutl"/>
    <property type="match status" value="1"/>
</dbReference>
<evidence type="ECO:0000256" key="5">
    <source>
        <dbReference type="HAMAP-Rule" id="MF_00149"/>
    </source>
</evidence>
<sequence>MSIRRLPETLVNRIAAGEVVERPAAALKELVENAIDAGATRIAVRIAEGGISRLEVEDDGCGMTPADMALALERHATSKLPDDAIEDVTTLGFRGEALPSIASVARLTLESRVAGGEGWRLVVDNGVVVAEGPAALANGTRVVVEALFACVPARRKFLRSARSEYSACLDVVRRLAMARSDVGFTLEHDGRRVLDVQGEQDQLSRVAALTQRDLAANSIGVDLDRGDVHIGGVISLPTYNRGIADHQYLFVNGRPVKDRLLVGALRGAYADLLARDRHPVVALFLDVPGGEVDVNVHPAKTEVRFRDPQLIRGMIVGGLRRALDEHGFRSVQRPAEAALAAWQQEPLAPPAPTLFAAHLPYPHAPATHLFGGDGVSATQALLRDRVIEFAPPRDALPHDTLPMGRAETATAPVPQGDAHPLGIARGQIARTYIVAEAEDGLVIVDQHAAHERLVLEQLRRGMSGQAVPSQGLLLPEVVELDEPACDRLEAAAAQLAALGVELERFGPAAVMVRATPAMLGAIDCRELVTDIADDLAGYDAALGLNEKLELVAATMACHGSVRAGRTLSVAEMNALLRTMEVTPHSGQCNHGRPTWVKLAMDDVERLFGRK</sequence>
<name>A0A246JTM4_9SPHN</name>
<dbReference type="GO" id="GO:0032300">
    <property type="term" value="C:mismatch repair complex"/>
    <property type="evidence" value="ECO:0007669"/>
    <property type="project" value="InterPro"/>
</dbReference>
<comment type="similarity">
    <text evidence="1 5">Belongs to the DNA mismatch repair MutL/HexB family.</text>
</comment>
<evidence type="ECO:0000313" key="9">
    <source>
        <dbReference type="Proteomes" id="UP000197361"/>
    </source>
</evidence>
<dbReference type="NCBIfam" id="NF000953">
    <property type="entry name" value="PRK00095.2-4"/>
    <property type="match status" value="1"/>
</dbReference>
<dbReference type="InterPro" id="IPR037198">
    <property type="entry name" value="MutL_C_sf"/>
</dbReference>
<dbReference type="EMBL" id="NISK01000003">
    <property type="protein sequence ID" value="OWQ95882.1"/>
    <property type="molecule type" value="Genomic_DNA"/>
</dbReference>
<evidence type="ECO:0000256" key="1">
    <source>
        <dbReference type="ARBA" id="ARBA00006082"/>
    </source>
</evidence>
<dbReference type="InterPro" id="IPR042120">
    <property type="entry name" value="MutL_C_dimsub"/>
</dbReference>
<dbReference type="InterPro" id="IPR014721">
    <property type="entry name" value="Ribsml_uS5_D2-typ_fold_subgr"/>
</dbReference>
<keyword evidence="9" id="KW-1185">Reference proteome</keyword>
<dbReference type="CDD" id="cd00782">
    <property type="entry name" value="MutL_Trans"/>
    <property type="match status" value="1"/>
</dbReference>
<dbReference type="InterPro" id="IPR020667">
    <property type="entry name" value="DNA_mismatch_repair_MutL"/>
</dbReference>
<dbReference type="OrthoDB" id="9763467at2"/>
<dbReference type="SMART" id="SM01340">
    <property type="entry name" value="DNA_mis_repair"/>
    <property type="match status" value="1"/>
</dbReference>
<evidence type="ECO:0000256" key="4">
    <source>
        <dbReference type="ARBA" id="ARBA00023204"/>
    </source>
</evidence>
<dbReference type="InterPro" id="IPR014762">
    <property type="entry name" value="DNA_mismatch_repair_CS"/>
</dbReference>
<gene>
    <name evidence="5" type="primary">mutL</name>
    <name evidence="8" type="ORF">CDQ92_14085</name>
</gene>
<evidence type="ECO:0000259" key="6">
    <source>
        <dbReference type="SMART" id="SM00853"/>
    </source>
</evidence>
<dbReference type="RefSeq" id="WP_088441979.1">
    <property type="nucleotide sequence ID" value="NZ_BMMC01000007.1"/>
</dbReference>
<comment type="function">
    <text evidence="5">This protein is involved in the repair of mismatches in DNA. It is required for dam-dependent methyl-directed DNA mismatch repair. May act as a 'molecular matchmaker', a protein that promotes the formation of a stable complex between two or more DNA-binding proteins in an ATP-dependent manner without itself being part of a final effector complex.</text>
</comment>
<comment type="caution">
    <text evidence="8">The sequence shown here is derived from an EMBL/GenBank/DDBJ whole genome shotgun (WGS) entry which is preliminary data.</text>
</comment>
<dbReference type="InterPro" id="IPR014790">
    <property type="entry name" value="MutL_C"/>
</dbReference>
<accession>A0A246JTM4</accession>
<dbReference type="InterPro" id="IPR013507">
    <property type="entry name" value="DNA_mismatch_S5_2-like"/>
</dbReference>
<dbReference type="Pfam" id="PF01119">
    <property type="entry name" value="DNA_mis_repair"/>
    <property type="match status" value="1"/>
</dbReference>
<dbReference type="InterPro" id="IPR020568">
    <property type="entry name" value="Ribosomal_Su5_D2-typ_SF"/>
</dbReference>
<dbReference type="Proteomes" id="UP000197361">
    <property type="component" value="Unassembled WGS sequence"/>
</dbReference>
<dbReference type="Gene3D" id="3.30.230.10">
    <property type="match status" value="1"/>
</dbReference>
<feature type="domain" description="MutL C-terminal dimerisation" evidence="6">
    <location>
        <begin position="424"/>
        <end position="567"/>
    </location>
</feature>
<dbReference type="GO" id="GO:0016887">
    <property type="term" value="F:ATP hydrolysis activity"/>
    <property type="evidence" value="ECO:0007669"/>
    <property type="project" value="InterPro"/>
</dbReference>
<dbReference type="Gene3D" id="3.30.1370.100">
    <property type="entry name" value="MutL, C-terminal domain, regulatory subdomain"/>
    <property type="match status" value="1"/>
</dbReference>
<evidence type="ECO:0000256" key="2">
    <source>
        <dbReference type="ARBA" id="ARBA00021975"/>
    </source>
</evidence>
<dbReference type="SUPFAM" id="SSF55874">
    <property type="entry name" value="ATPase domain of HSP90 chaperone/DNA topoisomerase II/histidine kinase"/>
    <property type="match status" value="1"/>
</dbReference>
<dbReference type="PANTHER" id="PTHR10073:SF12">
    <property type="entry name" value="DNA MISMATCH REPAIR PROTEIN MLH1"/>
    <property type="match status" value="1"/>
</dbReference>
<dbReference type="SUPFAM" id="SSF118116">
    <property type="entry name" value="DNA mismatch repair protein MutL"/>
    <property type="match status" value="1"/>
</dbReference>
<organism evidence="8 9">
    <name type="scientific">Sphingopyxis bauzanensis</name>
    <dbReference type="NCBI Taxonomy" id="651663"/>
    <lineage>
        <taxon>Bacteria</taxon>
        <taxon>Pseudomonadati</taxon>
        <taxon>Pseudomonadota</taxon>
        <taxon>Alphaproteobacteria</taxon>
        <taxon>Sphingomonadales</taxon>
        <taxon>Sphingomonadaceae</taxon>
        <taxon>Sphingopyxis</taxon>
    </lineage>
</organism>
<dbReference type="GO" id="GO:0006298">
    <property type="term" value="P:mismatch repair"/>
    <property type="evidence" value="ECO:0007669"/>
    <property type="project" value="UniProtKB-UniRule"/>
</dbReference>
<dbReference type="Gene3D" id="3.30.565.10">
    <property type="entry name" value="Histidine kinase-like ATPase, C-terminal domain"/>
    <property type="match status" value="1"/>
</dbReference>
<dbReference type="Pfam" id="PF08676">
    <property type="entry name" value="MutL_C"/>
    <property type="match status" value="1"/>
</dbReference>
<keyword evidence="3 5" id="KW-0227">DNA damage</keyword>
<feature type="domain" description="DNA mismatch repair protein S5" evidence="7">
    <location>
        <begin position="206"/>
        <end position="324"/>
    </location>
</feature>
<reference evidence="8 9" key="1">
    <citation type="journal article" date="2010" name="Int. J. Syst. Evol. Microbiol.">
        <title>Sphingopyxis bauzanensis sp. nov., a psychrophilic bacterium isolated from soil.</title>
        <authorList>
            <person name="Zhang D.C."/>
            <person name="Liu H.C."/>
            <person name="Xin Y.H."/>
            <person name="Zhou Y.G."/>
            <person name="Schinner F."/>
            <person name="Margesin R."/>
        </authorList>
    </citation>
    <scope>NUCLEOTIDE SEQUENCE [LARGE SCALE GENOMIC DNA]</scope>
    <source>
        <strain evidence="8 9">DSM 22271</strain>
    </source>
</reference>
<dbReference type="PROSITE" id="PS00058">
    <property type="entry name" value="DNA_MISMATCH_REPAIR_1"/>
    <property type="match status" value="1"/>
</dbReference>
<dbReference type="InterPro" id="IPR036890">
    <property type="entry name" value="HATPase_C_sf"/>
</dbReference>
<dbReference type="GO" id="GO:0030983">
    <property type="term" value="F:mismatched DNA binding"/>
    <property type="evidence" value="ECO:0007669"/>
    <property type="project" value="InterPro"/>
</dbReference>
<evidence type="ECO:0000313" key="8">
    <source>
        <dbReference type="EMBL" id="OWQ95882.1"/>
    </source>
</evidence>
<dbReference type="InterPro" id="IPR042121">
    <property type="entry name" value="MutL_C_regsub"/>
</dbReference>
<dbReference type="InterPro" id="IPR038973">
    <property type="entry name" value="MutL/Mlh/Pms-like"/>
</dbReference>
<keyword evidence="4 5" id="KW-0234">DNA repair</keyword>
<proteinExistence type="inferred from homology"/>
<dbReference type="Gene3D" id="3.30.1540.20">
    <property type="entry name" value="MutL, C-terminal domain, dimerisation subdomain"/>
    <property type="match status" value="1"/>
</dbReference>
<dbReference type="SMART" id="SM00853">
    <property type="entry name" value="MutL_C"/>
    <property type="match status" value="1"/>
</dbReference>
<dbReference type="SUPFAM" id="SSF54211">
    <property type="entry name" value="Ribosomal protein S5 domain 2-like"/>
    <property type="match status" value="1"/>
</dbReference>
<dbReference type="FunFam" id="3.30.565.10:FF:000003">
    <property type="entry name" value="DNA mismatch repair endonuclease MutL"/>
    <property type="match status" value="1"/>
</dbReference>
<dbReference type="Pfam" id="PF13589">
    <property type="entry name" value="HATPase_c_3"/>
    <property type="match status" value="1"/>
</dbReference>
<protein>
    <recommendedName>
        <fullName evidence="2 5">DNA mismatch repair protein MutL</fullName>
    </recommendedName>
</protein>
<evidence type="ECO:0000259" key="7">
    <source>
        <dbReference type="SMART" id="SM01340"/>
    </source>
</evidence>